<dbReference type="InterPro" id="IPR005835">
    <property type="entry name" value="NTP_transferase_dom"/>
</dbReference>
<dbReference type="SUPFAM" id="SSF51182">
    <property type="entry name" value="RmlC-like cupins"/>
    <property type="match status" value="1"/>
</dbReference>
<dbReference type="InterPro" id="IPR054566">
    <property type="entry name" value="ManC/GMP-like_b-helix"/>
</dbReference>
<organism evidence="4 5">
    <name type="scientific">Roseibium salinum</name>
    <dbReference type="NCBI Taxonomy" id="1604349"/>
    <lineage>
        <taxon>Bacteria</taxon>
        <taxon>Pseudomonadati</taxon>
        <taxon>Pseudomonadota</taxon>
        <taxon>Alphaproteobacteria</taxon>
        <taxon>Hyphomicrobiales</taxon>
        <taxon>Stappiaceae</taxon>
        <taxon>Roseibium</taxon>
    </lineage>
</organism>
<sequence length="477" mass="51140">MQRIYPVILSGGMGSRLWPMSRRLQPKQFQPANGVDGPSFLQATVERHRSEIFHEPTIVGAEAQLPLLKQQTEDIGCAARLIGEPVGRNTGPAVLAAALDLLRNDPDAVMLVLPSDHVISGSLNQTTEQMLRGALEGWIVTLGVTARYPETGFGYITRGTLIDSCPGLNRVAAFVEKPDRERAAQLLVDGLSCWASGISMMRAERIIEEFERYQPDTLATVRRALDGGSEGPDRVLLEESAFSGALNAPTESAIFERSSAMAAAEADISWNDVGAWTAVHSIGEKTADGNVQSGEVLAVDTHNSLIRAQDRLVAVVGMDDVIVVDTPDAVLVTSHKSAQQVKQAVAWLQKHARSEAETHAHSAGHDTGIRRLCLPPGRVGEVDGREGGTVVTVASGVARAKVGETLTTARPGEIFLVQPRQLARLASVGDEDLVLVAVAITENRKKPARRKTAQPLRKTGSEPEVARAARHQTTSAA</sequence>
<dbReference type="InterPro" id="IPR051161">
    <property type="entry name" value="Mannose-6P_isomerase_type2"/>
</dbReference>
<evidence type="ECO:0000259" key="2">
    <source>
        <dbReference type="Pfam" id="PF00483"/>
    </source>
</evidence>
<dbReference type="SUPFAM" id="SSF53448">
    <property type="entry name" value="Nucleotide-diphospho-sugar transferases"/>
    <property type="match status" value="1"/>
</dbReference>
<reference evidence="4 5" key="1">
    <citation type="journal article" date="2016" name="Int. J. Syst. Evol. Microbiol.">
        <title>Labrenzia salina sp. nov., isolated from the rhizosphere of the halophyte Arthrocnemum macrostachyum.</title>
        <authorList>
            <person name="Camacho M."/>
            <person name="Redondo-Gomez S."/>
            <person name="Rodriguez-Llorente I."/>
            <person name="Rohde M."/>
            <person name="Sproer C."/>
            <person name="Schumann P."/>
            <person name="Klenk H.P."/>
            <person name="Montero-Calasanz M.D.C."/>
        </authorList>
    </citation>
    <scope>NUCLEOTIDE SEQUENCE [LARGE SCALE GENOMIC DNA]</scope>
    <source>
        <strain evidence="4 5">DSM 29163</strain>
    </source>
</reference>
<dbReference type="RefSeq" id="WP_265961048.1">
    <property type="nucleotide sequence ID" value="NZ_JAPEVI010000002.1"/>
</dbReference>
<accession>A0ABT3QWP5</accession>
<dbReference type="Pfam" id="PF00483">
    <property type="entry name" value="NTP_transferase"/>
    <property type="match status" value="1"/>
</dbReference>
<protein>
    <submittedName>
        <fullName evidence="4">Sugar phosphate nucleotidyltransferase</fullName>
    </submittedName>
</protein>
<gene>
    <name evidence="4" type="ORF">ON753_02855</name>
</gene>
<keyword evidence="5" id="KW-1185">Reference proteome</keyword>
<proteinExistence type="predicted"/>
<evidence type="ECO:0000259" key="3">
    <source>
        <dbReference type="Pfam" id="PF22640"/>
    </source>
</evidence>
<dbReference type="PANTHER" id="PTHR46390:SF1">
    <property type="entry name" value="MANNOSE-1-PHOSPHATE GUANYLYLTRANSFERASE"/>
    <property type="match status" value="1"/>
</dbReference>
<evidence type="ECO:0000256" key="1">
    <source>
        <dbReference type="SAM" id="MobiDB-lite"/>
    </source>
</evidence>
<dbReference type="Pfam" id="PF22640">
    <property type="entry name" value="ManC_GMP_beta-helix"/>
    <property type="match status" value="1"/>
</dbReference>
<dbReference type="PANTHER" id="PTHR46390">
    <property type="entry name" value="MANNOSE-1-PHOSPHATE GUANYLYLTRANSFERASE"/>
    <property type="match status" value="1"/>
</dbReference>
<feature type="region of interest" description="Disordered" evidence="1">
    <location>
        <begin position="444"/>
        <end position="477"/>
    </location>
</feature>
<dbReference type="InterPro" id="IPR029044">
    <property type="entry name" value="Nucleotide-diphossugar_trans"/>
</dbReference>
<dbReference type="InterPro" id="IPR011051">
    <property type="entry name" value="RmlC_Cupin_sf"/>
</dbReference>
<dbReference type="EMBL" id="JAPEVI010000002">
    <property type="protein sequence ID" value="MCX2721347.1"/>
    <property type="molecule type" value="Genomic_DNA"/>
</dbReference>
<evidence type="ECO:0000313" key="4">
    <source>
        <dbReference type="EMBL" id="MCX2721347.1"/>
    </source>
</evidence>
<name>A0ABT3QWP5_9HYPH</name>
<dbReference type="Proteomes" id="UP001300261">
    <property type="component" value="Unassembled WGS sequence"/>
</dbReference>
<feature type="domain" description="MannoseP isomerase/GMP-like beta-helix" evidence="3">
    <location>
        <begin position="294"/>
        <end position="346"/>
    </location>
</feature>
<feature type="domain" description="Nucleotidyl transferase" evidence="2">
    <location>
        <begin position="6"/>
        <end position="287"/>
    </location>
</feature>
<evidence type="ECO:0000313" key="5">
    <source>
        <dbReference type="Proteomes" id="UP001300261"/>
    </source>
</evidence>
<comment type="caution">
    <text evidence="4">The sequence shown here is derived from an EMBL/GenBank/DDBJ whole genome shotgun (WGS) entry which is preliminary data.</text>
</comment>
<dbReference type="Gene3D" id="3.90.550.10">
    <property type="entry name" value="Spore Coat Polysaccharide Biosynthesis Protein SpsA, Chain A"/>
    <property type="match status" value="1"/>
</dbReference>